<organism evidence="1 2">
    <name type="scientific">Nocardia albiluteola</name>
    <dbReference type="NCBI Taxonomy" id="2842303"/>
    <lineage>
        <taxon>Bacteria</taxon>
        <taxon>Bacillati</taxon>
        <taxon>Actinomycetota</taxon>
        <taxon>Actinomycetes</taxon>
        <taxon>Mycobacteriales</taxon>
        <taxon>Nocardiaceae</taxon>
        <taxon>Nocardia</taxon>
    </lineage>
</organism>
<evidence type="ECO:0000313" key="1">
    <source>
        <dbReference type="EMBL" id="MBU3066122.1"/>
    </source>
</evidence>
<dbReference type="SUPFAM" id="SSF50249">
    <property type="entry name" value="Nucleic acid-binding proteins"/>
    <property type="match status" value="1"/>
</dbReference>
<name>A0ABS6B749_9NOCA</name>
<accession>A0ABS6B749</accession>
<sequence length="128" mass="14377">MSESANGGEAPRIDLEAWDGIRSNLSLGQRLTGTVVSVPRPGTIGMFVDIEMPVIGFVDVLLLPFDVSRWPAEGVVTDFLIWWMDPKNPQIRLVPAKSIYRREDFDEWSSKNAPRGDPGILSRFRFDS</sequence>
<protein>
    <recommendedName>
        <fullName evidence="3">S1 motif domain-containing protein</fullName>
    </recommendedName>
</protein>
<dbReference type="RefSeq" id="WP_215922201.1">
    <property type="nucleotide sequence ID" value="NZ_JAHKNI010000013.1"/>
</dbReference>
<proteinExistence type="predicted"/>
<reference evidence="1 2" key="1">
    <citation type="submission" date="2021-06" db="EMBL/GenBank/DDBJ databases">
        <title>Actinomycetes sequencing.</title>
        <authorList>
            <person name="Shan Q."/>
        </authorList>
    </citation>
    <scope>NUCLEOTIDE SEQUENCE [LARGE SCALE GENOMIC DNA]</scope>
    <source>
        <strain evidence="1 2">NEAU-G5</strain>
    </source>
</reference>
<dbReference type="Proteomes" id="UP000733379">
    <property type="component" value="Unassembled WGS sequence"/>
</dbReference>
<comment type="caution">
    <text evidence="1">The sequence shown here is derived from an EMBL/GenBank/DDBJ whole genome shotgun (WGS) entry which is preliminary data.</text>
</comment>
<dbReference type="InterPro" id="IPR012340">
    <property type="entry name" value="NA-bd_OB-fold"/>
</dbReference>
<keyword evidence="2" id="KW-1185">Reference proteome</keyword>
<evidence type="ECO:0000313" key="2">
    <source>
        <dbReference type="Proteomes" id="UP000733379"/>
    </source>
</evidence>
<gene>
    <name evidence="1" type="ORF">KO481_31975</name>
</gene>
<evidence type="ECO:0008006" key="3">
    <source>
        <dbReference type="Google" id="ProtNLM"/>
    </source>
</evidence>
<dbReference type="EMBL" id="JAHKNI010000013">
    <property type="protein sequence ID" value="MBU3066122.1"/>
    <property type="molecule type" value="Genomic_DNA"/>
</dbReference>